<dbReference type="SUPFAM" id="SSF52540">
    <property type="entry name" value="P-loop containing nucleoside triphosphate hydrolases"/>
    <property type="match status" value="1"/>
</dbReference>
<evidence type="ECO:0000256" key="1">
    <source>
        <dbReference type="ARBA" id="ARBA00022723"/>
    </source>
</evidence>
<reference evidence="12" key="1">
    <citation type="submission" date="2021-12" db="EMBL/GenBank/DDBJ databases">
        <authorList>
            <person name="Rodrigo-Torres L."/>
            <person name="Arahal R. D."/>
            <person name="Lucena T."/>
        </authorList>
    </citation>
    <scope>NUCLEOTIDE SEQUENCE</scope>
    <source>
        <strain evidence="12">CECT 8267</strain>
    </source>
</reference>
<evidence type="ECO:0000256" key="7">
    <source>
        <dbReference type="ARBA" id="ARBA00023014"/>
    </source>
</evidence>
<dbReference type="Proteomes" id="UP000838100">
    <property type="component" value="Unassembled WGS sequence"/>
</dbReference>
<sequence>MSTLFAENGLIAQQWPLFVYRQGQQQLAAEISAAFARRNILLAEAPTGTGKTFAYLASVLNSAEPVIISTASHALQYQLVRQDIPQLAKILDKTPEVIELKGIASYLCPKRLEDSLAEGVDKQLAAMLLAMHQYWQRHHSQSLEWRLVADRVGASSSEVSRYSATNHAQCQSMSCPKYARCPYFNQRKKLQSADIAVVNHALFFSSENFLMAPSASTNKLASRFQAVVFDEAHRLDQLSIDRATVCFDSLVVLKLLAQFSAVVRRDAGDSRPSLLAARRCLAIAKSMDEKVNKNREQGAGDWSALLLQSATMARLWRLWQRQITVLLAYSAILSERSPSLALLARRLKRFDMAETIAVDRPVKSERSLWFNRQGAAWSVHSVEVNHLQVLHSLPATQVYLSSALSVNDDFSDFAETLKLPQYHSFKVAETKQENPRALYYHPTALPPPSNPEHIALLLSDVLPLLSANRGRALLLFSSVSNRLKAEQWLKEYTGFHLCIAAQGSAAQAVRRFKSRPLSLLLSAGLWDGLDIKGDDLSLIIIDKIPFSPPDDFRVLARSKVLTKQGIDAFNHWQLPQAILRLRQGVGRLIRSDDDGGVVVIGDSRLHYQGYGEKIMAALPHYPTTMDRQQALSFIESRADHYTPSAASNSDVKLDTR</sequence>
<keyword evidence="3 12" id="KW-0378">Hydrolase</keyword>
<dbReference type="Pfam" id="PF13307">
    <property type="entry name" value="Helicase_C_2"/>
    <property type="match status" value="1"/>
</dbReference>
<keyword evidence="2" id="KW-0547">Nucleotide-binding</keyword>
<dbReference type="Gene3D" id="3.40.50.300">
    <property type="entry name" value="P-loop containing nucleotide triphosphate hydrolases"/>
    <property type="match status" value="2"/>
</dbReference>
<name>A0ABN8EDG7_9GAMM</name>
<comment type="similarity">
    <text evidence="10">Belongs to the helicase family. DinG subfamily.</text>
</comment>
<dbReference type="InterPro" id="IPR010614">
    <property type="entry name" value="RAD3-like_helicase_DEAD"/>
</dbReference>
<feature type="domain" description="Helicase ATP-binding" evidence="11">
    <location>
        <begin position="10"/>
        <end position="294"/>
    </location>
</feature>
<evidence type="ECO:0000256" key="2">
    <source>
        <dbReference type="ARBA" id="ARBA00022741"/>
    </source>
</evidence>
<evidence type="ECO:0000256" key="3">
    <source>
        <dbReference type="ARBA" id="ARBA00022801"/>
    </source>
</evidence>
<dbReference type="Pfam" id="PF06733">
    <property type="entry name" value="DEAD_2"/>
    <property type="match status" value="1"/>
</dbReference>
<dbReference type="GO" id="GO:0003678">
    <property type="term" value="F:DNA helicase activity"/>
    <property type="evidence" value="ECO:0007669"/>
    <property type="project" value="UniProtKB-EC"/>
</dbReference>
<evidence type="ECO:0000313" key="13">
    <source>
        <dbReference type="Proteomes" id="UP000838100"/>
    </source>
</evidence>
<keyword evidence="1" id="KW-0479">Metal-binding</keyword>
<keyword evidence="8" id="KW-0238">DNA-binding</keyword>
<dbReference type="InterPro" id="IPR014013">
    <property type="entry name" value="Helic_SF1/SF2_ATP-bd_DinG/Rad3"/>
</dbReference>
<dbReference type="InterPro" id="IPR027417">
    <property type="entry name" value="P-loop_NTPase"/>
</dbReference>
<evidence type="ECO:0000256" key="4">
    <source>
        <dbReference type="ARBA" id="ARBA00022806"/>
    </source>
</evidence>
<evidence type="ECO:0000256" key="9">
    <source>
        <dbReference type="ARBA" id="ARBA00023235"/>
    </source>
</evidence>
<dbReference type="RefSeq" id="WP_237443084.1">
    <property type="nucleotide sequence ID" value="NZ_CAKLPX010000001.1"/>
</dbReference>
<evidence type="ECO:0000256" key="10">
    <source>
        <dbReference type="ARBA" id="ARBA00038058"/>
    </source>
</evidence>
<dbReference type="PANTHER" id="PTHR11472">
    <property type="entry name" value="DNA REPAIR DEAD HELICASE RAD3/XP-D SUBFAMILY MEMBER"/>
    <property type="match status" value="1"/>
</dbReference>
<keyword evidence="13" id="KW-1185">Reference proteome</keyword>
<keyword evidence="7" id="KW-0411">Iron-sulfur</keyword>
<organism evidence="12 13">
    <name type="scientific">Sinobacterium norvegicum</name>
    <dbReference type="NCBI Taxonomy" id="1641715"/>
    <lineage>
        <taxon>Bacteria</taxon>
        <taxon>Pseudomonadati</taxon>
        <taxon>Pseudomonadota</taxon>
        <taxon>Gammaproteobacteria</taxon>
        <taxon>Cellvibrionales</taxon>
        <taxon>Spongiibacteraceae</taxon>
        <taxon>Sinobacterium</taxon>
    </lineage>
</organism>
<evidence type="ECO:0000256" key="6">
    <source>
        <dbReference type="ARBA" id="ARBA00023004"/>
    </source>
</evidence>
<protein>
    <submittedName>
        <fullName evidence="12">ATP-dependent DNA helicase YoaA</fullName>
        <ecNumber evidence="12">3.6.4.12</ecNumber>
    </submittedName>
</protein>
<dbReference type="InterPro" id="IPR006555">
    <property type="entry name" value="ATP-dep_Helicase_C"/>
</dbReference>
<keyword evidence="5" id="KW-0067">ATP-binding</keyword>
<gene>
    <name evidence="12" type="primary">yoaA</name>
    <name evidence="12" type="ORF">SIN8267_00495</name>
</gene>
<dbReference type="PROSITE" id="PS51193">
    <property type="entry name" value="HELICASE_ATP_BIND_2"/>
    <property type="match status" value="1"/>
</dbReference>
<dbReference type="PANTHER" id="PTHR11472:SF34">
    <property type="entry name" value="REGULATOR OF TELOMERE ELONGATION HELICASE 1"/>
    <property type="match status" value="1"/>
</dbReference>
<keyword evidence="6" id="KW-0408">Iron</keyword>
<dbReference type="GO" id="GO:0016787">
    <property type="term" value="F:hydrolase activity"/>
    <property type="evidence" value="ECO:0007669"/>
    <property type="project" value="UniProtKB-KW"/>
</dbReference>
<accession>A0ABN8EDG7</accession>
<keyword evidence="4 12" id="KW-0347">Helicase</keyword>
<proteinExistence type="inferred from homology"/>
<dbReference type="InterPro" id="IPR045028">
    <property type="entry name" value="DinG/Rad3-like"/>
</dbReference>
<dbReference type="SMART" id="SM00491">
    <property type="entry name" value="HELICc2"/>
    <property type="match status" value="1"/>
</dbReference>
<dbReference type="EMBL" id="CAKLPX010000001">
    <property type="protein sequence ID" value="CAH0990403.1"/>
    <property type="molecule type" value="Genomic_DNA"/>
</dbReference>
<evidence type="ECO:0000313" key="12">
    <source>
        <dbReference type="EMBL" id="CAH0990403.1"/>
    </source>
</evidence>
<evidence type="ECO:0000256" key="8">
    <source>
        <dbReference type="ARBA" id="ARBA00023125"/>
    </source>
</evidence>
<comment type="caution">
    <text evidence="12">The sequence shown here is derived from an EMBL/GenBank/DDBJ whole genome shotgun (WGS) entry which is preliminary data.</text>
</comment>
<keyword evidence="9" id="KW-0413">Isomerase</keyword>
<dbReference type="EC" id="3.6.4.12" evidence="12"/>
<evidence type="ECO:0000256" key="5">
    <source>
        <dbReference type="ARBA" id="ARBA00022840"/>
    </source>
</evidence>
<evidence type="ECO:0000259" key="11">
    <source>
        <dbReference type="PROSITE" id="PS51193"/>
    </source>
</evidence>